<name>A0ACC2FR16_DALPE</name>
<proteinExistence type="predicted"/>
<comment type="caution">
    <text evidence="1">The sequence shown here is derived from an EMBL/GenBank/DDBJ whole genome shotgun (WGS) entry which is preliminary data.</text>
</comment>
<dbReference type="EMBL" id="CM055750">
    <property type="protein sequence ID" value="KAJ7993791.1"/>
    <property type="molecule type" value="Genomic_DNA"/>
</dbReference>
<keyword evidence="2" id="KW-1185">Reference proteome</keyword>
<evidence type="ECO:0000313" key="1">
    <source>
        <dbReference type="EMBL" id="KAJ7993791.1"/>
    </source>
</evidence>
<dbReference type="Proteomes" id="UP001157502">
    <property type="component" value="Chromosome 23"/>
</dbReference>
<evidence type="ECO:0000313" key="2">
    <source>
        <dbReference type="Proteomes" id="UP001157502"/>
    </source>
</evidence>
<sequence>MFLSWNEHNNTIFWFVSSDFSLSSLRSDFSLYGFSRLSQQARVKSLLSPAHPLNTTPATRASEEECGVSPTLLKPFTQHQMDRGYGHMTGRYRGPSPKLGPLRNGFGGEVARMGVQGTEKGQLKITHS</sequence>
<accession>A0ACC2FR16</accession>
<gene>
    <name evidence="1" type="ORF">DPEC_G00258380</name>
</gene>
<reference evidence="1" key="1">
    <citation type="submission" date="2021-05" db="EMBL/GenBank/DDBJ databases">
        <authorList>
            <person name="Pan Q."/>
            <person name="Jouanno E."/>
            <person name="Zahm M."/>
            <person name="Klopp C."/>
            <person name="Cabau C."/>
            <person name="Louis A."/>
            <person name="Berthelot C."/>
            <person name="Parey E."/>
            <person name="Roest Crollius H."/>
            <person name="Montfort J."/>
            <person name="Robinson-Rechavi M."/>
            <person name="Bouchez O."/>
            <person name="Lampietro C."/>
            <person name="Lopez Roques C."/>
            <person name="Donnadieu C."/>
            <person name="Postlethwait J."/>
            <person name="Bobe J."/>
            <person name="Dillon D."/>
            <person name="Chandos A."/>
            <person name="von Hippel F."/>
            <person name="Guiguen Y."/>
        </authorList>
    </citation>
    <scope>NUCLEOTIDE SEQUENCE</scope>
    <source>
        <strain evidence="1">YG-Jan2019</strain>
    </source>
</reference>
<organism evidence="1 2">
    <name type="scientific">Dallia pectoralis</name>
    <name type="common">Alaska blackfish</name>
    <dbReference type="NCBI Taxonomy" id="75939"/>
    <lineage>
        <taxon>Eukaryota</taxon>
        <taxon>Metazoa</taxon>
        <taxon>Chordata</taxon>
        <taxon>Craniata</taxon>
        <taxon>Vertebrata</taxon>
        <taxon>Euteleostomi</taxon>
        <taxon>Actinopterygii</taxon>
        <taxon>Neopterygii</taxon>
        <taxon>Teleostei</taxon>
        <taxon>Protacanthopterygii</taxon>
        <taxon>Esociformes</taxon>
        <taxon>Umbridae</taxon>
        <taxon>Dallia</taxon>
    </lineage>
</organism>
<protein>
    <submittedName>
        <fullName evidence="1">Uncharacterized protein</fullName>
    </submittedName>
</protein>